<dbReference type="InterPro" id="IPR014023">
    <property type="entry name" value="Mononeg_RNA_pol_cat"/>
</dbReference>
<keyword evidence="6" id="KW-0949">S-adenosyl-L-methionine</keyword>
<dbReference type="RefSeq" id="YP_009337089.1">
    <property type="nucleotide sequence ID" value="NC_033015.1"/>
</dbReference>
<evidence type="ECO:0000256" key="17">
    <source>
        <dbReference type="ARBA" id="ARBA00031012"/>
    </source>
</evidence>
<dbReference type="GO" id="GO:0044423">
    <property type="term" value="C:virion component"/>
    <property type="evidence" value="ECO:0007669"/>
    <property type="project" value="UniProtKB-KW"/>
</dbReference>
<evidence type="ECO:0000256" key="15">
    <source>
        <dbReference type="ARBA" id="ARBA00024499"/>
    </source>
</evidence>
<evidence type="ECO:0000259" key="21">
    <source>
        <dbReference type="PROSITE" id="PS50526"/>
    </source>
</evidence>
<dbReference type="InterPro" id="IPR026890">
    <property type="entry name" value="Mononeg_mRNAcap"/>
</dbReference>
<keyword evidence="5" id="KW-0808">Transferase</keyword>
<evidence type="ECO:0000256" key="5">
    <source>
        <dbReference type="ARBA" id="ARBA00022679"/>
    </source>
</evidence>
<evidence type="ECO:0000256" key="2">
    <source>
        <dbReference type="ARBA" id="ARBA00012494"/>
    </source>
</evidence>
<keyword evidence="8" id="KW-0547">Nucleotide-binding</keyword>
<evidence type="ECO:0000313" key="23">
    <source>
        <dbReference type="Proteomes" id="UP000202515"/>
    </source>
</evidence>
<dbReference type="Proteomes" id="UP000202515">
    <property type="component" value="Segment"/>
</dbReference>
<dbReference type="GeneID" id="30854551"/>
<keyword evidence="11" id="KW-0693">Viral RNA replication</keyword>
<evidence type="ECO:0000256" key="18">
    <source>
        <dbReference type="ARBA" id="ARBA00047332"/>
    </source>
</evidence>
<evidence type="ECO:0000256" key="7">
    <source>
        <dbReference type="ARBA" id="ARBA00022695"/>
    </source>
</evidence>
<reference evidence="22" key="1">
    <citation type="journal article" date="2016" name="Nature">
        <title>Redefining the invertebrate RNA virosphere.</title>
        <authorList>
            <person name="Shi M."/>
            <person name="Lin X.D."/>
            <person name="Tian J.H."/>
            <person name="Chen L.J."/>
            <person name="Chen X."/>
            <person name="Li C.X."/>
            <person name="Qin X.C."/>
            <person name="Li J."/>
            <person name="Cao J.P."/>
            <person name="Eden J.S."/>
            <person name="Buchmann J."/>
            <person name="Wang W."/>
            <person name="Xu J."/>
            <person name="Holmes E.C."/>
            <person name="Zhang Y.Z."/>
        </authorList>
    </citation>
    <scope>NUCLEOTIDE SEQUENCE [LARGE SCALE GENOMIC DNA]</scope>
    <source>
        <strain evidence="22">QTM26698</strain>
    </source>
</reference>
<evidence type="ECO:0000256" key="19">
    <source>
        <dbReference type="ARBA" id="ARBA00047370"/>
    </source>
</evidence>
<evidence type="ECO:0000256" key="16">
    <source>
        <dbReference type="ARBA" id="ARBA00030436"/>
    </source>
</evidence>
<name>A0A1L3KMW6_9VIRU</name>
<comment type="catalytic activity">
    <reaction evidence="18">
        <text>a 5'-end (5'-triphosphoguanosine)-adenylyl-adenylyl-cytidylyl-adenosine in mRNA + S-adenosyl-L-methionine = a 5'-end (5'-triphosphoguanosine)-(2'-O-methyladenylyl)-adenylyl-cytidylyl-adenosine in mRNA + S-adenosyl-L-homocysteine + H(+)</text>
        <dbReference type="Rhea" id="RHEA:65380"/>
        <dbReference type="Rhea" id="RHEA-COMP:16797"/>
        <dbReference type="Rhea" id="RHEA-COMP:16801"/>
        <dbReference type="ChEBI" id="CHEBI:15378"/>
        <dbReference type="ChEBI" id="CHEBI:57856"/>
        <dbReference type="ChEBI" id="CHEBI:59789"/>
        <dbReference type="ChEBI" id="CHEBI:156482"/>
        <dbReference type="ChEBI" id="CHEBI:156484"/>
    </reaction>
</comment>
<keyword evidence="3 22" id="KW-0696">RNA-directed RNA polymerase</keyword>
<evidence type="ECO:0000256" key="3">
    <source>
        <dbReference type="ARBA" id="ARBA00022484"/>
    </source>
</evidence>
<dbReference type="Pfam" id="PF14318">
    <property type="entry name" value="Mononeg_mRNAcap"/>
    <property type="match status" value="1"/>
</dbReference>
<evidence type="ECO:0000256" key="9">
    <source>
        <dbReference type="ARBA" id="ARBA00022840"/>
    </source>
</evidence>
<accession>A0A1L3KMW6</accession>
<protein>
    <recommendedName>
        <fullName evidence="2">RNA-directed RNA polymerase</fullName>
        <ecNumber evidence="2">2.7.7.48</ecNumber>
    </recommendedName>
    <alternativeName>
        <fullName evidence="17">Replicase</fullName>
    </alternativeName>
    <alternativeName>
        <fullName evidence="16">Transcriptase</fullName>
    </alternativeName>
</protein>
<evidence type="ECO:0000256" key="6">
    <source>
        <dbReference type="ARBA" id="ARBA00022691"/>
    </source>
</evidence>
<evidence type="ECO:0000256" key="13">
    <source>
        <dbReference type="ARBA" id="ARBA00023268"/>
    </source>
</evidence>
<evidence type="ECO:0000256" key="20">
    <source>
        <dbReference type="ARBA" id="ARBA00048548"/>
    </source>
</evidence>
<keyword evidence="9" id="KW-0067">ATP-binding</keyword>
<evidence type="ECO:0000256" key="8">
    <source>
        <dbReference type="ARBA" id="ARBA00022741"/>
    </source>
</evidence>
<comment type="catalytic activity">
    <reaction evidence="19">
        <text>a 5'-end (5'-triphosphoguanosine)-adenylyl-adenylyl-cytidylyl-adenosine in mRNA + 2 S-adenosyl-L-methionine = a 5'-end (N(7)-methyl 5'-triphosphoguanosine)-(2'-O-methyladenylyl)-adenylyl-cytidylyl-adenosine in mRNA + 2 S-adenosyl-L-homocysteine + H(+)</text>
        <dbReference type="Rhea" id="RHEA:65376"/>
        <dbReference type="Rhea" id="RHEA-COMP:16797"/>
        <dbReference type="Rhea" id="RHEA-COMP:16798"/>
        <dbReference type="ChEBI" id="CHEBI:15378"/>
        <dbReference type="ChEBI" id="CHEBI:57856"/>
        <dbReference type="ChEBI" id="CHEBI:59789"/>
        <dbReference type="ChEBI" id="CHEBI:156483"/>
        <dbReference type="ChEBI" id="CHEBI:156484"/>
        <dbReference type="EC" id="2.1.1.375"/>
    </reaction>
</comment>
<comment type="subcellular location">
    <subcellularLocation>
        <location evidence="1">Virion</location>
    </subcellularLocation>
</comment>
<evidence type="ECO:0000256" key="11">
    <source>
        <dbReference type="ARBA" id="ARBA00022953"/>
    </source>
</evidence>
<keyword evidence="13" id="KW-0511">Multifunctional enzyme</keyword>
<evidence type="ECO:0000256" key="1">
    <source>
        <dbReference type="ARBA" id="ARBA00004328"/>
    </source>
</evidence>
<feature type="domain" description="RdRp catalytic" evidence="21">
    <location>
        <begin position="590"/>
        <end position="753"/>
    </location>
</feature>
<comment type="catalytic activity">
    <reaction evidence="14">
        <text>a 5'-end triphospho-adenylyl-adenylyl-cytidylyl-adenosine in mRNA + GDP + H(+) = a 5'-end (5'-triphosphoguanosine)-adenylyl-adenylyl-cytidylyl-adenosine in mRNA + diphosphate</text>
        <dbReference type="Rhea" id="RHEA:65436"/>
        <dbReference type="Rhea" id="RHEA-COMP:16797"/>
        <dbReference type="Rhea" id="RHEA-COMP:16799"/>
        <dbReference type="ChEBI" id="CHEBI:15378"/>
        <dbReference type="ChEBI" id="CHEBI:33019"/>
        <dbReference type="ChEBI" id="CHEBI:58189"/>
        <dbReference type="ChEBI" id="CHEBI:156484"/>
        <dbReference type="ChEBI" id="CHEBI:156503"/>
        <dbReference type="EC" id="2.7.7.88"/>
    </reaction>
</comment>
<organism evidence="22">
    <name type="scientific">Hubei chuvirus-like virus 3</name>
    <dbReference type="NCBI Taxonomy" id="1922858"/>
    <lineage>
        <taxon>Viruses</taxon>
        <taxon>Riboviria</taxon>
        <taxon>Orthornavirae</taxon>
        <taxon>Negarnaviricota</taxon>
        <taxon>Haploviricotina</taxon>
        <taxon>Monjiviricetes</taxon>
        <taxon>Jingchuvirales</taxon>
        <taxon>Chuviridae</taxon>
        <taxon>Scarabeuvirus</taxon>
        <taxon>Scarabeuvirus dentati</taxon>
    </lineage>
</organism>
<proteinExistence type="predicted"/>
<dbReference type="GO" id="GO:0005524">
    <property type="term" value="F:ATP binding"/>
    <property type="evidence" value="ECO:0007669"/>
    <property type="project" value="UniProtKB-KW"/>
</dbReference>
<keyword evidence="12" id="KW-0506">mRNA capping</keyword>
<evidence type="ECO:0000313" key="22">
    <source>
        <dbReference type="EMBL" id="APG78724.1"/>
    </source>
</evidence>
<keyword evidence="23" id="KW-1185">Reference proteome</keyword>
<dbReference type="GO" id="GO:0004482">
    <property type="term" value="F:mRNA 5'-cap (guanine-N7-)-methyltransferase activity"/>
    <property type="evidence" value="ECO:0007669"/>
    <property type="project" value="InterPro"/>
</dbReference>
<evidence type="ECO:0000256" key="4">
    <source>
        <dbReference type="ARBA" id="ARBA00022664"/>
    </source>
</evidence>
<keyword evidence="10" id="KW-0946">Virion</keyword>
<dbReference type="Pfam" id="PF00946">
    <property type="entry name" value="Mononeg_RNA_pol"/>
    <property type="match status" value="1"/>
</dbReference>
<evidence type="ECO:0000256" key="10">
    <source>
        <dbReference type="ARBA" id="ARBA00022844"/>
    </source>
</evidence>
<dbReference type="PROSITE" id="PS50526">
    <property type="entry name" value="RDRP_SSRNA_NEG_NONSEG"/>
    <property type="match status" value="1"/>
</dbReference>
<sequence length="2209" mass="253608">MATFISQSQVSYEYPHEMVYERKFNIAMRSTYAANYLSRMETGELTPKDLAFKKVVIDMGYSEEYSCNSNCYSHVLDHLLSPSSRFNLGREERRKSQRVSSIAMKTIDVQVKYLMNQYHVSNKSIVMRKYRQWASGVEFKTEIARLLCFSQWLCEKIDLLARMKKPQGRASEEEHINHLTSCNHARFEDIPFSFVMGDGVCMISINDKVFLCPSSYLLLIHNKVCDLVSVLLFASFGQGNLLPLEAYQTTINFMRCLIRLSIKYKEKFYDISKSLESFCVAESIIEHEEWQNREFLNVTSSDLYEATKFDYMSSDLRSLLLDADTPFRHELCCLSKLLGHPYVDMEEGTKSIHSKTTEVYTVNLLKVQESINHIKWNYVRNHIVRYSKWPPCTLSKGASPATEQAFVRGRDPYSASITKRYGQPLISDMSFIEVKANERFNKLDNIIPYLKDKTISVLRSKALKMYFDNQEEGNSDWKDTRLLLAYLLNPKLVHDHETYIERYESSEELDDLLDYLIIKIVPKELEPKVLFRGFGCKTYEDRFRALAQEKNAMRFLDRYSDEQAMTLGELEMLRRLSSFRNLWRAYVGYKIMYVVIDASSWNNHFRSETVDDVMKETLDKIFDTTIFGKTHKAYEKTFFYVPNGHEAYSWEGQGGGIEGLNQDTWVITYLGQMKVALSGLGMPYHMLCKGDDLRIAIAVPPAVWKTTELRILKNDIVKRISENMKDFGHKVKVLESYGSSVYFAFSKSASVHEIELPQGYRKVQKCYGASNALLPTLDEYIGSSFSNAHSACHTEPSVLSCYGVGLYWSLYYLVNHSCYKDISDDALVALMLTPSMVGGFPIIYLHNMAVRAESDLLSPFLGLVHYLRQQGDPAFEYMRNFCTAPLHEPGTRYTMIYKDPYALPSKRPSLPSAVLRSHITPVLQKFTRREEIKELLEASKSDAMDIIHDVLSSANVLNSKILAALYAATPEGLLDELIRKFESARSIVELLIKTLGYRKSTTMLYKVLRAEKRVQEWRKARLKGISPGREFDYSHMITACPAESAHNIRLRTWGKEVVGITMPPLQHQVYLTTAFSAGSTEWVDKNHFAYTINHPLKNINRGRSEHFSSGQYKPFLGYTTRNGMTEPTVHFIEKDPMLTKIKNLIDIITWTKVSRLRPDGSEEVSNCPELIATILKSFTTTPLEALAPFSGVRRSGTIQHHIRAPSYRESIVPNVLSNVYTRILGESNTHTRFRESKEHFHVNFLHIYCYCTWLAFIELEFSTHISTPEVMWSVTTECPFCNRPIEEQPLVFDTSRLKYVHLHPLATTKLGVVSERIMKESLDIHTAEKGTPLIVGDDTTISFDHAVIGVLQEIIDQTFTHKRQIETRYGVHFMTDEGHTILSHFQPKSKHREIGLTELKRIPNWQIVQHLSMLVEYYTTSRVHKGAYLPPVNSVQALSIRGEDLPWYGLLTQLYRCNKMARIIMEIAKFNETPTPTCFYNPAEASKYIHTNARLLAGKLQLPTTLTVLQYYSSSQLQSKIQMTQEHALKKIIDTDILRALPKKVGSAQQRVSSLSGVLVEAYRKCIVLLGCVYMSEDIAEQASQHVLETKAKEVGLVNTTDLGYLALMEMMESDEDTQGPYITSVLARFRDLGVEWDRIEEWDDEQWDDYIGYVGVHYSQKKVSILHTNIGACILRVRSETVDTDSSPEDILSKEVEQIPRHPAVPVKPRYPPPSKITLGKDFIEPYADYHLEIPLDADRVKHIPLDAFFRIHGAGTGSETTLLYLLKGLHVELDPHNRNAIGALCVADGMGGFTSVLSSVYPRSVIVFHTIPQDPSVITLPTAALTRDIDNLILSEHLDEGYYDLTTPGFYSRISKYKVPLHYTTSDLELSEGNLDQFRPIMGALLLHYIKYRVGPCVFIAKVPLFKSRDICKALDVLLEVCHYVCLVGPHTVPVYRYAYIVGAGLRHSPTDERIQHVFSQPASLDAANLYNRYVKSVSRYYSSLGKLLVQGYDLWGPSHVVGYDKAFPWFQFEPRFLSMLARSHHSVCRVITTENTDSIPDWSTIKFDVCASHNMRELESLFRVDSYKMIRDLQRYLETGIDQRASHRESVIGRIFKIKGFLALMELYRGFDQPWIITTGYLDRVFTETYDALLRRDKRGRPENHSLYEGDWFYDERRVYYASSFLEGLEGALSIGGYISYVLRHPLDKARYAEHQKRKRREVEEL</sequence>
<keyword evidence="4" id="KW-0507">mRNA processing</keyword>
<comment type="catalytic activity">
    <reaction evidence="20">
        <text>GTP + H2O = GDP + phosphate + H(+)</text>
        <dbReference type="Rhea" id="RHEA:19669"/>
        <dbReference type="ChEBI" id="CHEBI:15377"/>
        <dbReference type="ChEBI" id="CHEBI:15378"/>
        <dbReference type="ChEBI" id="CHEBI:37565"/>
        <dbReference type="ChEBI" id="CHEBI:43474"/>
        <dbReference type="ChEBI" id="CHEBI:58189"/>
    </reaction>
</comment>
<dbReference type="EC" id="2.7.7.48" evidence="2"/>
<comment type="catalytic activity">
    <reaction evidence="15">
        <text>a 5'-end (5'-triphosphoguanosine)-(2'-O-methyladenylyl)-adenylyl-cytidylyl-adenosine in mRNA + S-adenosyl-L-methionine = a 5'-end (N(7)-methyl 5'-triphosphoguanosine)-(2'-O-methyladenylyl)-adenylyl-cytidylyl-adenosine in mRNA + S-adenosyl-L-homocysteine</text>
        <dbReference type="Rhea" id="RHEA:65440"/>
        <dbReference type="Rhea" id="RHEA-COMP:16798"/>
        <dbReference type="Rhea" id="RHEA-COMP:16801"/>
        <dbReference type="ChEBI" id="CHEBI:57856"/>
        <dbReference type="ChEBI" id="CHEBI:59789"/>
        <dbReference type="ChEBI" id="CHEBI:156482"/>
        <dbReference type="ChEBI" id="CHEBI:156483"/>
    </reaction>
</comment>
<evidence type="ECO:0000256" key="14">
    <source>
        <dbReference type="ARBA" id="ARBA00024494"/>
    </source>
</evidence>
<dbReference type="KEGG" id="vg:30854551"/>
<keyword evidence="7" id="KW-0548">Nucleotidyltransferase</keyword>
<dbReference type="GO" id="GO:0003968">
    <property type="term" value="F:RNA-directed RNA polymerase activity"/>
    <property type="evidence" value="ECO:0007669"/>
    <property type="project" value="UniProtKB-KW"/>
</dbReference>
<evidence type="ECO:0000256" key="12">
    <source>
        <dbReference type="ARBA" id="ARBA00023042"/>
    </source>
</evidence>
<dbReference type="EMBL" id="KX884427">
    <property type="protein sequence ID" value="APG78724.1"/>
    <property type="molecule type" value="Genomic_RNA"/>
</dbReference>